<evidence type="ECO:0000313" key="3">
    <source>
        <dbReference type="Proteomes" id="UP000780801"/>
    </source>
</evidence>
<comment type="caution">
    <text evidence="2">The sequence shown here is derived from an EMBL/GenBank/DDBJ whole genome shotgun (WGS) entry which is preliminary data.</text>
</comment>
<dbReference type="GO" id="GO:0051015">
    <property type="term" value="F:actin filament binding"/>
    <property type="evidence" value="ECO:0007669"/>
    <property type="project" value="TreeGrafter"/>
</dbReference>
<organism evidence="2 3">
    <name type="scientific">Lunasporangiospora selenospora</name>
    <dbReference type="NCBI Taxonomy" id="979761"/>
    <lineage>
        <taxon>Eukaryota</taxon>
        <taxon>Fungi</taxon>
        <taxon>Fungi incertae sedis</taxon>
        <taxon>Mucoromycota</taxon>
        <taxon>Mortierellomycotina</taxon>
        <taxon>Mortierellomycetes</taxon>
        <taxon>Mortierellales</taxon>
        <taxon>Mortierellaceae</taxon>
        <taxon>Lunasporangiospora</taxon>
    </lineage>
</organism>
<name>A0A9P6KHG5_9FUNG</name>
<dbReference type="InterPro" id="IPR029982">
    <property type="entry name" value="Kptn"/>
</dbReference>
<dbReference type="GO" id="GO:0007015">
    <property type="term" value="P:actin filament organization"/>
    <property type="evidence" value="ECO:0007669"/>
    <property type="project" value="InterPro"/>
</dbReference>
<accession>A0A9P6KHG5</accession>
<dbReference type="EMBL" id="JAABOA010000138">
    <property type="protein sequence ID" value="KAF9585684.1"/>
    <property type="molecule type" value="Genomic_DNA"/>
</dbReference>
<dbReference type="AlphaFoldDB" id="A0A9P6KHG5"/>
<dbReference type="GO" id="GO:0015629">
    <property type="term" value="C:actin cytoskeleton"/>
    <property type="evidence" value="ECO:0007669"/>
    <property type="project" value="InterPro"/>
</dbReference>
<feature type="compositionally biased region" description="Acidic residues" evidence="1">
    <location>
        <begin position="930"/>
        <end position="944"/>
    </location>
</feature>
<dbReference type="PANTHER" id="PTHR15435:SF2">
    <property type="entry name" value="KICSTOR COMPLEX PROTEIN KAPTIN"/>
    <property type="match status" value="1"/>
</dbReference>
<keyword evidence="3" id="KW-1185">Reference proteome</keyword>
<feature type="region of interest" description="Disordered" evidence="1">
    <location>
        <begin position="247"/>
        <end position="297"/>
    </location>
</feature>
<feature type="region of interest" description="Disordered" evidence="1">
    <location>
        <begin position="686"/>
        <end position="779"/>
    </location>
</feature>
<dbReference type="PANTHER" id="PTHR15435">
    <property type="entry name" value="KICSTOR COMPLEX PROTEIN KAPTIN"/>
    <property type="match status" value="1"/>
</dbReference>
<feature type="compositionally biased region" description="Low complexity" evidence="1">
    <location>
        <begin position="698"/>
        <end position="714"/>
    </location>
</feature>
<dbReference type="GO" id="GO:0034198">
    <property type="term" value="P:cellular response to amino acid starvation"/>
    <property type="evidence" value="ECO:0007669"/>
    <property type="project" value="TreeGrafter"/>
</dbReference>
<sequence length="1023" mass="113777">MDNTDINPRPSLLHDDPAPSQPAVIQEHHDHDHAGQLHGQERGRSKSHDQERQRDLHDMALDRDHPSHRNLSKTLSRDHLSNRVHRSGSVNSIANSSSFSGSLHGSYDRLSVDMDGLTHHQRLAAAQELDDQSGGNSSILNPNPYLHEAQDSYSQTYQSRKPLESEDEPQPHVHSQTCQDSCPVQDIYTEISYSRFGRGARTNLYGLVVIKEIGKPSQPAQAQAESFPSSTLSSLSSYFSVDPSAGLDSKDFTESRKNAPSEADNTTAHSKDPVPTSSSTPTLPVQNPVQEDGSRVRKTQSIFTASGSARYHHLPGRYALVAAGNIIQCFMGLQESFEFSVGKTSLTIVPTSEEIVSMDAFERKDERGCQLIIVVSIAKADDTDQFELRIFGVNTFAPSIRELLLALPGTTDFQCIPIAWAPTKIIHAPLEDDPFEMAILVGGSDSCVHFFVQSPGGVGLYEEHPVGTHFSVLASFSYCEYCVLSLAIQDYADCRIVAAGTQNGTLNVGVIPRNPDTFQLDRDNAKSHTVVLFAPITTLSVFVSRVPTDQKWKQRKQAKEKAHKEGLQRVDSTTEQDDIDVDIGFSTNDSREDEGIHLLVTCATEQAWIYSDITKNALTQRTDLAECAYHDSILASHVMDADWDGRNEILVGTYGRQLMVFKELAPGQGPYGENSVLSANVASMSSMSLPQTQHHHQQQQQQQQQHRLVQPQSHQHLHLNPPPSQLHPNHHHHSQQHHQQQHQHHAYSRSGSQYHHLYQPHSNSPLSISPNSVPSSLMPRALSEPSAQYGMTWNRRLATPVYGVSSADLNDDGLEELVVTTMDGVSIFLPDPITAKRRLVRAVERMKDIEQMRRLVEQLRGENQSLVEQKRLREEEEERLRLEEQERQGKEVKRKQQEVEEQIQAQQSPEQQKEGDNDEKDEEKDKQVESDTEAQQEPEQEEPVLECLKVSTQDKNSSDEAAAVAVSSDLVDSQPKGQPDAPVEDDATAAAPAESSPDPVPKNDKVDNEQPDDDAAHIPSDSN</sequence>
<feature type="compositionally biased region" description="Basic and acidic residues" evidence="1">
    <location>
        <begin position="248"/>
        <end position="259"/>
    </location>
</feature>
<proteinExistence type="predicted"/>
<feature type="compositionally biased region" description="Basic residues" evidence="1">
    <location>
        <begin position="728"/>
        <end position="747"/>
    </location>
</feature>
<protein>
    <submittedName>
        <fullName evidence="2">Uncharacterized protein</fullName>
    </submittedName>
</protein>
<feature type="region of interest" description="Disordered" evidence="1">
    <location>
        <begin position="870"/>
        <end position="1023"/>
    </location>
</feature>
<feature type="compositionally biased region" description="Low complexity" evidence="1">
    <location>
        <begin position="273"/>
        <end position="282"/>
    </location>
</feature>
<gene>
    <name evidence="2" type="ORF">BGW38_001237</name>
</gene>
<reference evidence="2" key="1">
    <citation type="journal article" date="2020" name="Fungal Divers.">
        <title>Resolving the Mortierellaceae phylogeny through synthesis of multi-gene phylogenetics and phylogenomics.</title>
        <authorList>
            <person name="Vandepol N."/>
            <person name="Liber J."/>
            <person name="Desiro A."/>
            <person name="Na H."/>
            <person name="Kennedy M."/>
            <person name="Barry K."/>
            <person name="Grigoriev I.V."/>
            <person name="Miller A.N."/>
            <person name="O'Donnell K."/>
            <person name="Stajich J.E."/>
            <person name="Bonito G."/>
        </authorList>
    </citation>
    <scope>NUCLEOTIDE SEQUENCE</scope>
    <source>
        <strain evidence="2">KOD1015</strain>
    </source>
</reference>
<feature type="compositionally biased region" description="Polar residues" evidence="1">
    <location>
        <begin position="760"/>
        <end position="775"/>
    </location>
</feature>
<feature type="compositionally biased region" description="Basic and acidic residues" evidence="1">
    <location>
        <begin position="26"/>
        <end position="67"/>
    </location>
</feature>
<dbReference type="GO" id="GO:1904262">
    <property type="term" value="P:negative regulation of TORC1 signaling"/>
    <property type="evidence" value="ECO:0007669"/>
    <property type="project" value="TreeGrafter"/>
</dbReference>
<feature type="compositionally biased region" description="Low complexity" evidence="1">
    <location>
        <begin position="959"/>
        <end position="973"/>
    </location>
</feature>
<dbReference type="OrthoDB" id="10267127at2759"/>
<feature type="region of interest" description="Disordered" evidence="1">
    <location>
        <begin position="1"/>
        <end position="103"/>
    </location>
</feature>
<feature type="compositionally biased region" description="Low complexity" evidence="1">
    <location>
        <begin position="87"/>
        <end position="103"/>
    </location>
</feature>
<feature type="compositionally biased region" description="Basic and acidic residues" evidence="1">
    <location>
        <begin position="870"/>
        <end position="898"/>
    </location>
</feature>
<feature type="region of interest" description="Disordered" evidence="1">
    <location>
        <begin position="152"/>
        <end position="179"/>
    </location>
</feature>
<evidence type="ECO:0000256" key="1">
    <source>
        <dbReference type="SAM" id="MobiDB-lite"/>
    </source>
</evidence>
<evidence type="ECO:0000313" key="2">
    <source>
        <dbReference type="EMBL" id="KAF9585684.1"/>
    </source>
</evidence>
<feature type="region of interest" description="Disordered" evidence="1">
    <location>
        <begin position="127"/>
        <end position="146"/>
    </location>
</feature>
<dbReference type="Proteomes" id="UP000780801">
    <property type="component" value="Unassembled WGS sequence"/>
</dbReference>